<sequence length="363" mass="40653">MADTVRVERLPSPTALRETAFPHPFTPNASSAYYICQEAERVLEDQLAGDESRQSTDEIRTKLIKIRIVGHLLCHAPNQRTTVHIASKVVSSSQDVDALVILGEWYEQHLLHLFRKFKGRTPPASAHPSRPSFEVAAENAAGLAQATPSNYSNAWPLVLLRDNHRCMLTRKVHKSVYPKFSEVPPNTFLSEIQCAYILPHSINQDLDKPDKAQYTARVWTVLKEIGYTNLSDLLSGQGIYSLENLLTLEPNVHTEFDTLSLWLEPVTGTSNCYRIGSIYPITAWQISDEYVTFKSNVAGLPLPDPDLLNLHATCCKVAHLSGASEMYSELERDLELDPNASVDVAGFTRALKARLYCAKYFLL</sequence>
<protein>
    <recommendedName>
        <fullName evidence="1">HNH nuclease domain-containing protein</fullName>
    </recommendedName>
</protein>
<organism evidence="2 3">
    <name type="scientific">Obba rivulosa</name>
    <dbReference type="NCBI Taxonomy" id="1052685"/>
    <lineage>
        <taxon>Eukaryota</taxon>
        <taxon>Fungi</taxon>
        <taxon>Dikarya</taxon>
        <taxon>Basidiomycota</taxon>
        <taxon>Agaricomycotina</taxon>
        <taxon>Agaricomycetes</taxon>
        <taxon>Polyporales</taxon>
        <taxon>Gelatoporiaceae</taxon>
        <taxon>Obba</taxon>
    </lineage>
</organism>
<dbReference type="Proteomes" id="UP000250043">
    <property type="component" value="Unassembled WGS sequence"/>
</dbReference>
<evidence type="ECO:0000259" key="1">
    <source>
        <dbReference type="Pfam" id="PF13391"/>
    </source>
</evidence>
<proteinExistence type="predicted"/>
<name>A0A8E2DLU5_9APHY</name>
<dbReference type="Pfam" id="PF13391">
    <property type="entry name" value="HNH_2"/>
    <property type="match status" value="1"/>
</dbReference>
<reference evidence="2 3" key="1">
    <citation type="submission" date="2016-07" db="EMBL/GenBank/DDBJ databases">
        <title>Draft genome of the white-rot fungus Obba rivulosa 3A-2.</title>
        <authorList>
            <consortium name="DOE Joint Genome Institute"/>
            <person name="Miettinen O."/>
            <person name="Riley R."/>
            <person name="Acob R."/>
            <person name="Barry K."/>
            <person name="Cullen D."/>
            <person name="De Vries R."/>
            <person name="Hainaut M."/>
            <person name="Hatakka A."/>
            <person name="Henrissat B."/>
            <person name="Hilden K."/>
            <person name="Kuo R."/>
            <person name="Labutti K."/>
            <person name="Lipzen A."/>
            <person name="Makela M.R."/>
            <person name="Sandor L."/>
            <person name="Spatafora J.W."/>
            <person name="Grigoriev I.V."/>
            <person name="Hibbett D.S."/>
        </authorList>
    </citation>
    <scope>NUCLEOTIDE SEQUENCE [LARGE SCALE GENOMIC DNA]</scope>
    <source>
        <strain evidence="2 3">3A-2</strain>
    </source>
</reference>
<keyword evidence="3" id="KW-1185">Reference proteome</keyword>
<accession>A0A8E2DLU5</accession>
<evidence type="ECO:0000313" key="3">
    <source>
        <dbReference type="Proteomes" id="UP000250043"/>
    </source>
</evidence>
<dbReference type="EMBL" id="KV722362">
    <property type="protein sequence ID" value="OCH92920.1"/>
    <property type="molecule type" value="Genomic_DNA"/>
</dbReference>
<evidence type="ECO:0000313" key="2">
    <source>
        <dbReference type="EMBL" id="OCH92920.1"/>
    </source>
</evidence>
<gene>
    <name evidence="2" type="ORF">OBBRIDRAFT_772567</name>
</gene>
<dbReference type="OrthoDB" id="2104739at2759"/>
<dbReference type="InterPro" id="IPR003615">
    <property type="entry name" value="HNH_nuc"/>
</dbReference>
<feature type="domain" description="HNH nuclease" evidence="1">
    <location>
        <begin position="184"/>
        <end position="258"/>
    </location>
</feature>
<dbReference type="AlphaFoldDB" id="A0A8E2DLU5"/>